<dbReference type="HOGENOM" id="CLU_000445_92_10_12"/>
<dbReference type="PROSITE" id="PS51832">
    <property type="entry name" value="HD_GYP"/>
    <property type="match status" value="1"/>
</dbReference>
<dbReference type="InterPro" id="IPR037522">
    <property type="entry name" value="HD_GYP_dom"/>
</dbReference>
<dbReference type="InterPro" id="IPR003607">
    <property type="entry name" value="HD/PDEase_dom"/>
</dbReference>
<accession>F5Y900</accession>
<feature type="domain" description="HD-GYP" evidence="3">
    <location>
        <begin position="148"/>
        <end position="358"/>
    </location>
</feature>
<dbReference type="Gene3D" id="3.40.50.2300">
    <property type="match status" value="1"/>
</dbReference>
<dbReference type="SMART" id="SM00448">
    <property type="entry name" value="REC"/>
    <property type="match status" value="1"/>
</dbReference>
<dbReference type="Pfam" id="PF13487">
    <property type="entry name" value="HD_5"/>
    <property type="match status" value="1"/>
</dbReference>
<dbReference type="InParanoid" id="F5Y900"/>
<name>F5Y900_LEAAZ</name>
<evidence type="ECO:0000313" key="5">
    <source>
        <dbReference type="Proteomes" id="UP000009222"/>
    </source>
</evidence>
<proteinExistence type="predicted"/>
<dbReference type="PANTHER" id="PTHR45228:SF5">
    <property type="entry name" value="CYCLIC DI-GMP PHOSPHODIESTERASE VC_1348-RELATED"/>
    <property type="match status" value="1"/>
</dbReference>
<dbReference type="KEGG" id="taz:TREAZ_0883"/>
<feature type="modified residue" description="4-aspartylphosphate" evidence="1">
    <location>
        <position position="54"/>
    </location>
</feature>
<evidence type="ECO:0000256" key="1">
    <source>
        <dbReference type="PROSITE-ProRule" id="PRU00169"/>
    </source>
</evidence>
<dbReference type="STRING" id="545695.TREAZ_0883"/>
<dbReference type="RefSeq" id="WP_015711097.1">
    <property type="nucleotide sequence ID" value="NC_015577.1"/>
</dbReference>
<dbReference type="Gene3D" id="1.10.3210.10">
    <property type="entry name" value="Hypothetical protein af1432"/>
    <property type="match status" value="1"/>
</dbReference>
<reference evidence="5" key="1">
    <citation type="submission" date="2009-12" db="EMBL/GenBank/DDBJ databases">
        <title>Complete sequence of Treponema azotonutricium strain ZAS-9.</title>
        <authorList>
            <person name="Tetu S.G."/>
            <person name="Matson E."/>
            <person name="Ren Q."/>
            <person name="Seshadri R."/>
            <person name="Elbourne L."/>
            <person name="Hassan K.A."/>
            <person name="Durkin A."/>
            <person name="Radune D."/>
            <person name="Mohamoud Y."/>
            <person name="Shay R."/>
            <person name="Jin S."/>
            <person name="Zhang X."/>
            <person name="Lucey K."/>
            <person name="Ballor N.R."/>
            <person name="Ottesen E."/>
            <person name="Rosenthal R."/>
            <person name="Allen A."/>
            <person name="Leadbetter J.R."/>
            <person name="Paulsen I.T."/>
        </authorList>
    </citation>
    <scope>NUCLEOTIDE SEQUENCE [LARGE SCALE GENOMIC DNA]</scope>
    <source>
        <strain evidence="5">ATCC BAA-888 / DSM 13862 / ZAS-9</strain>
    </source>
</reference>
<dbReference type="InterPro" id="IPR001789">
    <property type="entry name" value="Sig_transdc_resp-reg_receiver"/>
</dbReference>
<dbReference type="SUPFAM" id="SSF109604">
    <property type="entry name" value="HD-domain/PDEase-like"/>
    <property type="match status" value="1"/>
</dbReference>
<dbReference type="PROSITE" id="PS50110">
    <property type="entry name" value="RESPONSE_REGULATORY"/>
    <property type="match status" value="1"/>
</dbReference>
<keyword evidence="1" id="KW-0597">Phosphoprotein</keyword>
<dbReference type="PANTHER" id="PTHR45228">
    <property type="entry name" value="CYCLIC DI-GMP PHOSPHODIESTERASE TM_0186-RELATED"/>
    <property type="match status" value="1"/>
</dbReference>
<sequence>MNDKKAILLVDDNPSNLSVGKNVLKNIYNVFTIPSGEKLFDILEKIDPSLILLDIEMPGMSGYDVIKKLKADPVTMDIPVIFLTSFSDPGSELEGLNLGAVDYISKPFSPPLLIKRIQNHLLMDSQKKELEDFNLNLQSMVKEKTKDIMELQNSIVQTVVEMVEFKDDITGGHIERTQNYLKSLVNDLRINKIYWKEVSSFNMEFFISSSQLHDVGKIAISDTILNKPGRLTAEEFEIMKQHAIKGEEAIQSIMLMSKKNDFLENAKIFAGTHHEKWDGSGYPRGLKGEEIPLQGRLMAIADVYDALTAHRPYKQPMSCTEAEEIIYKGSGTHFDPTLVEVFYRLAPEFAAISKQNGKIWADTTAA</sequence>
<evidence type="ECO:0000259" key="2">
    <source>
        <dbReference type="PROSITE" id="PS50110"/>
    </source>
</evidence>
<dbReference type="InterPro" id="IPR011006">
    <property type="entry name" value="CheY-like_superfamily"/>
</dbReference>
<feature type="domain" description="Response regulatory" evidence="2">
    <location>
        <begin position="6"/>
        <end position="121"/>
    </location>
</feature>
<dbReference type="eggNOG" id="COG3437">
    <property type="taxonomic scope" value="Bacteria"/>
</dbReference>
<dbReference type="Proteomes" id="UP000009222">
    <property type="component" value="Chromosome"/>
</dbReference>
<evidence type="ECO:0000259" key="3">
    <source>
        <dbReference type="PROSITE" id="PS51832"/>
    </source>
</evidence>
<dbReference type="InterPro" id="IPR052020">
    <property type="entry name" value="Cyclic_di-GMP/3'3'-cGAMP_PDE"/>
</dbReference>
<dbReference type="GO" id="GO:0000160">
    <property type="term" value="P:phosphorelay signal transduction system"/>
    <property type="evidence" value="ECO:0007669"/>
    <property type="project" value="InterPro"/>
</dbReference>
<dbReference type="Pfam" id="PF00072">
    <property type="entry name" value="Response_reg"/>
    <property type="match status" value="1"/>
</dbReference>
<reference evidence="4 5" key="2">
    <citation type="journal article" date="2011" name="ISME J.">
        <title>RNA-seq reveals cooperative metabolic interactions between two termite-gut spirochete species in co-culture.</title>
        <authorList>
            <person name="Rosenthal A.Z."/>
            <person name="Matson E.G."/>
            <person name="Eldar A."/>
            <person name="Leadbetter J.R."/>
        </authorList>
    </citation>
    <scope>NUCLEOTIDE SEQUENCE [LARGE SCALE GENOMIC DNA]</scope>
    <source>
        <strain evidence="5">ATCC BAA-888 / DSM 13862 / ZAS-9</strain>
    </source>
</reference>
<dbReference type="SUPFAM" id="SSF52172">
    <property type="entry name" value="CheY-like"/>
    <property type="match status" value="1"/>
</dbReference>
<dbReference type="AlphaFoldDB" id="F5Y900"/>
<evidence type="ECO:0000313" key="4">
    <source>
        <dbReference type="EMBL" id="AEF82922.1"/>
    </source>
</evidence>
<organism evidence="4 5">
    <name type="scientific">Leadbettera azotonutricia (strain ATCC BAA-888 / DSM 13862 / ZAS-9)</name>
    <name type="common">Treponema azotonutricium</name>
    <dbReference type="NCBI Taxonomy" id="545695"/>
    <lineage>
        <taxon>Bacteria</taxon>
        <taxon>Pseudomonadati</taxon>
        <taxon>Spirochaetota</taxon>
        <taxon>Spirochaetia</taxon>
        <taxon>Spirochaetales</taxon>
        <taxon>Breznakiellaceae</taxon>
        <taxon>Leadbettera</taxon>
    </lineage>
</organism>
<keyword evidence="5" id="KW-1185">Reference proteome</keyword>
<gene>
    <name evidence="4" type="ordered locus">TREAZ_0883</name>
</gene>
<dbReference type="CDD" id="cd00077">
    <property type="entry name" value="HDc"/>
    <property type="match status" value="1"/>
</dbReference>
<protein>
    <submittedName>
        <fullName evidence="4">Regulatory components of sensory transduction system</fullName>
    </submittedName>
</protein>
<dbReference type="EMBL" id="CP001841">
    <property type="protein sequence ID" value="AEF82922.1"/>
    <property type="molecule type" value="Genomic_DNA"/>
</dbReference>
<dbReference type="OrthoDB" id="9781505at2"/>